<dbReference type="Proteomes" id="UP001168821">
    <property type="component" value="Unassembled WGS sequence"/>
</dbReference>
<organism evidence="1 2">
    <name type="scientific">Zophobas morio</name>
    <dbReference type="NCBI Taxonomy" id="2755281"/>
    <lineage>
        <taxon>Eukaryota</taxon>
        <taxon>Metazoa</taxon>
        <taxon>Ecdysozoa</taxon>
        <taxon>Arthropoda</taxon>
        <taxon>Hexapoda</taxon>
        <taxon>Insecta</taxon>
        <taxon>Pterygota</taxon>
        <taxon>Neoptera</taxon>
        <taxon>Endopterygota</taxon>
        <taxon>Coleoptera</taxon>
        <taxon>Polyphaga</taxon>
        <taxon>Cucujiformia</taxon>
        <taxon>Tenebrionidae</taxon>
        <taxon>Zophobas</taxon>
    </lineage>
</organism>
<accession>A0AA38IH15</accession>
<evidence type="ECO:0000313" key="1">
    <source>
        <dbReference type="EMBL" id="KAJ3655885.1"/>
    </source>
</evidence>
<evidence type="ECO:0000313" key="2">
    <source>
        <dbReference type="Proteomes" id="UP001168821"/>
    </source>
</evidence>
<reference evidence="1" key="1">
    <citation type="journal article" date="2023" name="G3 (Bethesda)">
        <title>Whole genome assemblies of Zophobas morio and Tenebrio molitor.</title>
        <authorList>
            <person name="Kaur S."/>
            <person name="Stinson S.A."/>
            <person name="diCenzo G.C."/>
        </authorList>
    </citation>
    <scope>NUCLEOTIDE SEQUENCE</scope>
    <source>
        <strain evidence="1">QUZm001</strain>
    </source>
</reference>
<keyword evidence="2" id="KW-1185">Reference proteome</keyword>
<protein>
    <submittedName>
        <fullName evidence="1">Uncharacterized protein</fullName>
    </submittedName>
</protein>
<name>A0AA38IH15_9CUCU</name>
<comment type="caution">
    <text evidence="1">The sequence shown here is derived from an EMBL/GenBank/DDBJ whole genome shotgun (WGS) entry which is preliminary data.</text>
</comment>
<dbReference type="AlphaFoldDB" id="A0AA38IH15"/>
<gene>
    <name evidence="1" type="ORF">Zmor_014994</name>
</gene>
<dbReference type="EMBL" id="JALNTZ010000004">
    <property type="protein sequence ID" value="KAJ3655885.1"/>
    <property type="molecule type" value="Genomic_DNA"/>
</dbReference>
<proteinExistence type="predicted"/>
<sequence length="143" mass="16863">MEHIIKKSDFENHLQIKEYLHYLTLDLWQHRWETSNKGRTTFSFFPTVPELPRISFSKLSTQTLSGHGPFMAHLHRIGKSEDDLCQHCHERDDPQHRILACPLFTDERSNLIARTPEPICLHRLPELPLEFLEGFARDYNEAT</sequence>